<gene>
    <name evidence="2" type="ORF">EDB92DRAFT_1947464</name>
</gene>
<feature type="region of interest" description="Disordered" evidence="1">
    <location>
        <begin position="1"/>
        <end position="46"/>
    </location>
</feature>
<dbReference type="EMBL" id="JAKELL010000037">
    <property type="protein sequence ID" value="KAH8989498.1"/>
    <property type="molecule type" value="Genomic_DNA"/>
</dbReference>
<proteinExistence type="predicted"/>
<sequence>MRTEWGRIDGQPEEEPSTSKPRTPAPSETSQDDEETDNDNESEVGDIIQTAESLRINEPENIEVHPPAEMATTTITQEDIAIEEARRVTKEAKAYLRPINPTTGHCMTADDAAIFRAVGPDIPDPPPGAADSITKEQGQGVVVADDD</sequence>
<dbReference type="Proteomes" id="UP001201163">
    <property type="component" value="Unassembled WGS sequence"/>
</dbReference>
<feature type="compositionally biased region" description="Acidic residues" evidence="1">
    <location>
        <begin position="30"/>
        <end position="44"/>
    </location>
</feature>
<name>A0AAD4LHE4_9AGAM</name>
<keyword evidence="3" id="KW-1185">Reference proteome</keyword>
<reference evidence="2" key="1">
    <citation type="submission" date="2022-01" db="EMBL/GenBank/DDBJ databases">
        <title>Comparative genomics reveals a dynamic genome evolution in the ectomycorrhizal milk-cap (Lactarius) mushrooms.</title>
        <authorList>
            <consortium name="DOE Joint Genome Institute"/>
            <person name="Lebreton A."/>
            <person name="Tang N."/>
            <person name="Kuo A."/>
            <person name="LaButti K."/>
            <person name="Drula E."/>
            <person name="Barry K."/>
            <person name="Clum A."/>
            <person name="Lipzen A."/>
            <person name="Mousain D."/>
            <person name="Ng V."/>
            <person name="Wang R."/>
            <person name="Wang X."/>
            <person name="Dai Y."/>
            <person name="Henrissat B."/>
            <person name="Grigoriev I.V."/>
            <person name="Guerin-Laguette A."/>
            <person name="Yu F."/>
            <person name="Martin F.M."/>
        </authorList>
    </citation>
    <scope>NUCLEOTIDE SEQUENCE</scope>
    <source>
        <strain evidence="2">QP</strain>
    </source>
</reference>
<evidence type="ECO:0000256" key="1">
    <source>
        <dbReference type="SAM" id="MobiDB-lite"/>
    </source>
</evidence>
<accession>A0AAD4LHE4</accession>
<comment type="caution">
    <text evidence="2">The sequence shown here is derived from an EMBL/GenBank/DDBJ whole genome shotgun (WGS) entry which is preliminary data.</text>
</comment>
<protein>
    <submittedName>
        <fullName evidence="2">Uncharacterized protein</fullName>
    </submittedName>
</protein>
<feature type="region of interest" description="Disordered" evidence="1">
    <location>
        <begin position="120"/>
        <end position="147"/>
    </location>
</feature>
<evidence type="ECO:0000313" key="2">
    <source>
        <dbReference type="EMBL" id="KAH8989498.1"/>
    </source>
</evidence>
<dbReference type="AlphaFoldDB" id="A0AAD4LHE4"/>
<organism evidence="2 3">
    <name type="scientific">Lactarius akahatsu</name>
    <dbReference type="NCBI Taxonomy" id="416441"/>
    <lineage>
        <taxon>Eukaryota</taxon>
        <taxon>Fungi</taxon>
        <taxon>Dikarya</taxon>
        <taxon>Basidiomycota</taxon>
        <taxon>Agaricomycotina</taxon>
        <taxon>Agaricomycetes</taxon>
        <taxon>Russulales</taxon>
        <taxon>Russulaceae</taxon>
        <taxon>Lactarius</taxon>
    </lineage>
</organism>
<evidence type="ECO:0000313" key="3">
    <source>
        <dbReference type="Proteomes" id="UP001201163"/>
    </source>
</evidence>